<dbReference type="Gene3D" id="3.40.50.300">
    <property type="entry name" value="P-loop containing nucleotide triphosphate hydrolases"/>
    <property type="match status" value="1"/>
</dbReference>
<evidence type="ECO:0000256" key="3">
    <source>
        <dbReference type="ARBA" id="ARBA00022679"/>
    </source>
</evidence>
<name>A0AAF1A021_SOLVR</name>
<keyword evidence="3" id="KW-0808">Transferase</keyword>
<keyword evidence="6" id="KW-0067">ATP-binding</keyword>
<dbReference type="PANTHER" id="PTHR12595:SF20">
    <property type="entry name" value="ADENYLATE KINASE ISOENZYME 6 HOMOLOG"/>
    <property type="match status" value="1"/>
</dbReference>
<dbReference type="AlphaFoldDB" id="A0AAF1A021"/>
<proteinExistence type="predicted"/>
<evidence type="ECO:0000256" key="5">
    <source>
        <dbReference type="ARBA" id="ARBA00022777"/>
    </source>
</evidence>
<evidence type="ECO:0000256" key="1">
    <source>
        <dbReference type="ARBA" id="ARBA00022517"/>
    </source>
</evidence>
<dbReference type="GO" id="GO:0005737">
    <property type="term" value="C:cytoplasm"/>
    <property type="evidence" value="ECO:0007669"/>
    <property type="project" value="TreeGrafter"/>
</dbReference>
<dbReference type="InterPro" id="IPR027417">
    <property type="entry name" value="P-loop_NTPase"/>
</dbReference>
<organism evidence="7 8">
    <name type="scientific">Solanum verrucosum</name>
    <dbReference type="NCBI Taxonomy" id="315347"/>
    <lineage>
        <taxon>Eukaryota</taxon>
        <taxon>Viridiplantae</taxon>
        <taxon>Streptophyta</taxon>
        <taxon>Embryophyta</taxon>
        <taxon>Tracheophyta</taxon>
        <taxon>Spermatophyta</taxon>
        <taxon>Magnoliopsida</taxon>
        <taxon>eudicotyledons</taxon>
        <taxon>Gunneridae</taxon>
        <taxon>Pentapetalae</taxon>
        <taxon>asterids</taxon>
        <taxon>lamiids</taxon>
        <taxon>Solanales</taxon>
        <taxon>Solanaceae</taxon>
        <taxon>Solanoideae</taxon>
        <taxon>Solaneae</taxon>
        <taxon>Solanum</taxon>
    </lineage>
</organism>
<dbReference type="PANTHER" id="PTHR12595">
    <property type="entry name" value="POS9-ACTIVATING FACTOR FAP7-RELATED"/>
    <property type="match status" value="1"/>
</dbReference>
<dbReference type="GO" id="GO:0005524">
    <property type="term" value="F:ATP binding"/>
    <property type="evidence" value="ECO:0007669"/>
    <property type="project" value="UniProtKB-KW"/>
</dbReference>
<dbReference type="GO" id="GO:0006364">
    <property type="term" value="P:rRNA processing"/>
    <property type="evidence" value="ECO:0007669"/>
    <property type="project" value="UniProtKB-KW"/>
</dbReference>
<evidence type="ECO:0000313" key="7">
    <source>
        <dbReference type="EMBL" id="WMV55054.1"/>
    </source>
</evidence>
<keyword evidence="5" id="KW-0418">Kinase</keyword>
<keyword evidence="4" id="KW-0547">Nucleotide-binding</keyword>
<gene>
    <name evidence="7" type="ORF">MTR67_048439</name>
</gene>
<keyword evidence="1" id="KW-0690">Ribosome biogenesis</keyword>
<sequence>MTQNNSCRKRPNILITEIPGTWKMTTAASLVVETELRHINVDNFANEENLTNGWDDTFDCYYINEDLVTAPGNESPPRTAPTTDQAVTPTTADWFWNGKAVIWRNENLSFVGTTGATFWLHKQAGKESAYILSGPIVPCLC</sequence>
<evidence type="ECO:0000256" key="2">
    <source>
        <dbReference type="ARBA" id="ARBA00022552"/>
    </source>
</evidence>
<dbReference type="GO" id="GO:0016887">
    <property type="term" value="F:ATP hydrolysis activity"/>
    <property type="evidence" value="ECO:0007669"/>
    <property type="project" value="InterPro"/>
</dbReference>
<dbReference type="GO" id="GO:0004017">
    <property type="term" value="F:AMP kinase activity"/>
    <property type="evidence" value="ECO:0007669"/>
    <property type="project" value="InterPro"/>
</dbReference>
<keyword evidence="2" id="KW-0698">rRNA processing</keyword>
<dbReference type="InterPro" id="IPR020618">
    <property type="entry name" value="Adenyl_kinase_AK6"/>
</dbReference>
<dbReference type="GO" id="GO:0005634">
    <property type="term" value="C:nucleus"/>
    <property type="evidence" value="ECO:0007669"/>
    <property type="project" value="TreeGrafter"/>
</dbReference>
<evidence type="ECO:0000256" key="6">
    <source>
        <dbReference type="ARBA" id="ARBA00022840"/>
    </source>
</evidence>
<evidence type="ECO:0000256" key="4">
    <source>
        <dbReference type="ARBA" id="ARBA00022741"/>
    </source>
</evidence>
<dbReference type="EMBL" id="CP133622">
    <property type="protein sequence ID" value="WMV55054.1"/>
    <property type="molecule type" value="Genomic_DNA"/>
</dbReference>
<dbReference type="Proteomes" id="UP001234989">
    <property type="component" value="Chromosome 11"/>
</dbReference>
<keyword evidence="8" id="KW-1185">Reference proteome</keyword>
<accession>A0AAF1A021</accession>
<reference evidence="7" key="1">
    <citation type="submission" date="2023-08" db="EMBL/GenBank/DDBJ databases">
        <title>A de novo genome assembly of Solanum verrucosum Schlechtendal, a Mexican diploid species geographically isolated from the other diploid A-genome species in potato relatives.</title>
        <authorList>
            <person name="Hosaka K."/>
        </authorList>
    </citation>
    <scope>NUCLEOTIDE SEQUENCE</scope>
    <source>
        <tissue evidence="7">Young leaves</tissue>
    </source>
</reference>
<evidence type="ECO:0000313" key="8">
    <source>
        <dbReference type="Proteomes" id="UP001234989"/>
    </source>
</evidence>
<protein>
    <submittedName>
        <fullName evidence="7">Uncharacterized protein</fullName>
    </submittedName>
</protein>